<dbReference type="GO" id="GO:0006171">
    <property type="term" value="P:cAMP biosynthetic process"/>
    <property type="evidence" value="ECO:0007669"/>
    <property type="project" value="TreeGrafter"/>
</dbReference>
<dbReference type="InterPro" id="IPR029787">
    <property type="entry name" value="Nucleotide_cyclase"/>
</dbReference>
<sequence>MRPMMLPDTTPDFDTVEATAAFVDLAGYSILTEICGDHEAAQLAARLADLAQAALQPGVRLVKTIGDAVMLTADTPTQMLATLTDLAEQVAGEDGFLALRAGIHHGPVIARGGDVFGHTVNIAARITALAGAGHAVITDPIAAAATRQGLSTPAIGAPPLRSITTPIPLHTLALTEARYPRDPVCGMRINPETARARRRYQDRDWWFCSTDCAHQFTTTPSTYTSTLPVTASERQPT</sequence>
<dbReference type="SUPFAM" id="SSF55073">
    <property type="entry name" value="Nucleotide cyclase"/>
    <property type="match status" value="1"/>
</dbReference>
<name>A0A1Y5PHG0_9MYCO</name>
<dbReference type="GO" id="GO:0004016">
    <property type="term" value="F:adenylate cyclase activity"/>
    <property type="evidence" value="ECO:0007669"/>
    <property type="project" value="UniProtKB-ARBA"/>
</dbReference>
<dbReference type="PROSITE" id="PS50125">
    <property type="entry name" value="GUANYLATE_CYCLASE_2"/>
    <property type="match status" value="1"/>
</dbReference>
<evidence type="ECO:0000313" key="3">
    <source>
        <dbReference type="EMBL" id="SBS78104.1"/>
    </source>
</evidence>
<evidence type="ECO:0000256" key="1">
    <source>
        <dbReference type="ARBA" id="ARBA00005381"/>
    </source>
</evidence>
<evidence type="ECO:0000259" key="2">
    <source>
        <dbReference type="PROSITE" id="PS50125"/>
    </source>
</evidence>
<comment type="similarity">
    <text evidence="1">Belongs to the adenylyl cyclase class-3 family.</text>
</comment>
<dbReference type="InterPro" id="IPR050697">
    <property type="entry name" value="Adenylyl/Guanylyl_Cyclase_3/4"/>
</dbReference>
<dbReference type="InterPro" id="IPR011017">
    <property type="entry name" value="TRASH_dom"/>
</dbReference>
<dbReference type="EMBL" id="FLQS01000046">
    <property type="protein sequence ID" value="SBS78104.1"/>
    <property type="molecule type" value="Genomic_DNA"/>
</dbReference>
<dbReference type="SMART" id="SM00746">
    <property type="entry name" value="TRASH"/>
    <property type="match status" value="1"/>
</dbReference>
<dbReference type="Pfam" id="PF04945">
    <property type="entry name" value="YHS"/>
    <property type="match status" value="1"/>
</dbReference>
<dbReference type="Pfam" id="PF00211">
    <property type="entry name" value="Guanylate_cyc"/>
    <property type="match status" value="1"/>
</dbReference>
<dbReference type="GO" id="GO:0035556">
    <property type="term" value="P:intracellular signal transduction"/>
    <property type="evidence" value="ECO:0007669"/>
    <property type="project" value="InterPro"/>
</dbReference>
<dbReference type="Gene3D" id="3.30.70.1230">
    <property type="entry name" value="Nucleotide cyclase"/>
    <property type="match status" value="1"/>
</dbReference>
<feature type="domain" description="Guanylate cyclase" evidence="2">
    <location>
        <begin position="19"/>
        <end position="127"/>
    </location>
</feature>
<dbReference type="CDD" id="cd07302">
    <property type="entry name" value="CHD"/>
    <property type="match status" value="1"/>
</dbReference>
<dbReference type="AlphaFoldDB" id="A0A1Y5PHG0"/>
<accession>A0A1Y5PHG0</accession>
<dbReference type="PANTHER" id="PTHR43081:SF19">
    <property type="entry name" value="PH-SENSITIVE ADENYLATE CYCLASE RV1264"/>
    <property type="match status" value="1"/>
</dbReference>
<dbReference type="InterPro" id="IPR007029">
    <property type="entry name" value="YHS_dom"/>
</dbReference>
<organism evidence="3">
    <name type="scientific">uncultured Mycobacterium sp</name>
    <dbReference type="NCBI Taxonomy" id="171292"/>
    <lineage>
        <taxon>Bacteria</taxon>
        <taxon>Bacillati</taxon>
        <taxon>Actinomycetota</taxon>
        <taxon>Actinomycetes</taxon>
        <taxon>Mycobacteriales</taxon>
        <taxon>Mycobacteriaceae</taxon>
        <taxon>Mycobacterium</taxon>
        <taxon>environmental samples</taxon>
    </lineage>
</organism>
<proteinExistence type="inferred from homology"/>
<dbReference type="PANTHER" id="PTHR43081">
    <property type="entry name" value="ADENYLATE CYCLASE, TERMINAL-DIFFERENTIATION SPECIFIC-RELATED"/>
    <property type="match status" value="1"/>
</dbReference>
<protein>
    <submittedName>
        <fullName evidence="3">Family 3 adenylate cyclase</fullName>
    </submittedName>
</protein>
<reference evidence="3" key="1">
    <citation type="submission" date="2016-03" db="EMBL/GenBank/DDBJ databases">
        <authorList>
            <person name="Ploux O."/>
        </authorList>
    </citation>
    <scope>NUCLEOTIDE SEQUENCE</scope>
    <source>
        <strain evidence="3">UC10</strain>
    </source>
</reference>
<gene>
    <name evidence="3" type="ORF">MHPYR_500040</name>
</gene>
<dbReference type="InterPro" id="IPR001054">
    <property type="entry name" value="A/G_cyclase"/>
</dbReference>